<comment type="caution">
    <text evidence="2">The sequence shown here is derived from an EMBL/GenBank/DDBJ whole genome shotgun (WGS) entry which is preliminary data.</text>
</comment>
<gene>
    <name evidence="2" type="ORF">C5B42_02935</name>
</gene>
<dbReference type="InterPro" id="IPR050415">
    <property type="entry name" value="MRET"/>
</dbReference>
<dbReference type="InterPro" id="IPR017938">
    <property type="entry name" value="Riboflavin_synthase-like_b-brl"/>
</dbReference>
<dbReference type="PRINTS" id="PR00410">
    <property type="entry name" value="PHEHYDRXLASE"/>
</dbReference>
<evidence type="ECO:0000313" key="2">
    <source>
        <dbReference type="EMBL" id="PWU23485.1"/>
    </source>
</evidence>
<dbReference type="PROSITE" id="PS51384">
    <property type="entry name" value="FAD_FR"/>
    <property type="match status" value="1"/>
</dbReference>
<dbReference type="Pfam" id="PF00970">
    <property type="entry name" value="FAD_binding_6"/>
    <property type="match status" value="1"/>
</dbReference>
<dbReference type="EMBL" id="PSRQ01000032">
    <property type="protein sequence ID" value="PWU23485.1"/>
    <property type="molecule type" value="Genomic_DNA"/>
</dbReference>
<dbReference type="Gene3D" id="3.40.50.80">
    <property type="entry name" value="Nucleotide-binding domain of ferredoxin-NADP reductase (FNR) module"/>
    <property type="match status" value="1"/>
</dbReference>
<dbReference type="SUPFAM" id="SSF63380">
    <property type="entry name" value="Riboflavin synthase domain-like"/>
    <property type="match status" value="1"/>
</dbReference>
<dbReference type="InterPro" id="IPR017927">
    <property type="entry name" value="FAD-bd_FR_type"/>
</dbReference>
<dbReference type="GO" id="GO:0016491">
    <property type="term" value="F:oxidoreductase activity"/>
    <property type="evidence" value="ECO:0007669"/>
    <property type="project" value="InterPro"/>
</dbReference>
<accession>A0A317JQ61</accession>
<sequence length="238" mass="26993">MAISQYTARLSEKTQLNETYIFLRFELLSPDRIDFSAGQYLLLNTPTTPQKRQYSIVSAPRLDHAIELLVEVIPNGQASGYLNSLAIGDEVTFYAPAGEFFIKPEVIQSDEPLVFIGTGSGLAPLRAMILDLLRTKECKRPIRLYWGMRHAKDLFWLEAFEELKSNFPNFSYHITISQPEEEWTLCKGHVTNCLSLHGIPENASYYICGSPHMIEDVMKVLTSLGVDAAHQHHEKFTV</sequence>
<dbReference type="SUPFAM" id="SSF52343">
    <property type="entry name" value="Ferredoxin reductase-like, C-terminal NADP-linked domain"/>
    <property type="match status" value="1"/>
</dbReference>
<dbReference type="PRINTS" id="PR00371">
    <property type="entry name" value="FPNCR"/>
</dbReference>
<name>A0A317JQ61_9BACT</name>
<dbReference type="InterPro" id="IPR001433">
    <property type="entry name" value="OxRdtase_FAD/NAD-bd"/>
</dbReference>
<dbReference type="Proteomes" id="UP000246104">
    <property type="component" value="Unassembled WGS sequence"/>
</dbReference>
<dbReference type="AlphaFoldDB" id="A0A317JQ61"/>
<dbReference type="Gene3D" id="2.40.30.10">
    <property type="entry name" value="Translation factors"/>
    <property type="match status" value="1"/>
</dbReference>
<dbReference type="Pfam" id="PF00175">
    <property type="entry name" value="NAD_binding_1"/>
    <property type="match status" value="1"/>
</dbReference>
<proteinExistence type="predicted"/>
<reference evidence="2 3" key="1">
    <citation type="submission" date="2018-02" db="EMBL/GenBank/DDBJ databases">
        <title>Genomic Reconstructions from Amazon Rainforest and Pasture Soil Reveal Novel Insights into the Physiology of Candidate Phyla in Tropical Sites.</title>
        <authorList>
            <person name="Kroeger M.E."/>
            <person name="Delmont T."/>
            <person name="Eren A.M."/>
            <person name="Guo J."/>
            <person name="Meyer K.M."/>
            <person name="Khan K."/>
            <person name="Rodrigues J.L.M."/>
            <person name="Bohannan B.J.M."/>
            <person name="Tringe S."/>
            <person name="Borges C.D."/>
            <person name="Tiedje J."/>
            <person name="Tsai S.M."/>
            <person name="Nusslein K."/>
        </authorList>
    </citation>
    <scope>NUCLEOTIDE SEQUENCE [LARGE SCALE GENOMIC DNA]</scope>
    <source>
        <strain evidence="2">Amazon FNV 2010 28 9</strain>
    </source>
</reference>
<evidence type="ECO:0000313" key="3">
    <source>
        <dbReference type="Proteomes" id="UP000246104"/>
    </source>
</evidence>
<dbReference type="InterPro" id="IPR001709">
    <property type="entry name" value="Flavoprot_Pyr_Nucl_cyt_Rdtase"/>
</dbReference>
<organism evidence="2 3">
    <name type="scientific">Candidatus Cerribacteria bacterium 'Amazon FNV 2010 28 9'</name>
    <dbReference type="NCBI Taxonomy" id="2081795"/>
    <lineage>
        <taxon>Bacteria</taxon>
        <taxon>Candidatus Cerribacteria</taxon>
    </lineage>
</organism>
<dbReference type="InterPro" id="IPR008333">
    <property type="entry name" value="Cbr1-like_FAD-bd_dom"/>
</dbReference>
<dbReference type="InterPro" id="IPR039261">
    <property type="entry name" value="FNR_nucleotide-bd"/>
</dbReference>
<evidence type="ECO:0000259" key="1">
    <source>
        <dbReference type="PROSITE" id="PS51384"/>
    </source>
</evidence>
<dbReference type="PANTHER" id="PTHR47354">
    <property type="entry name" value="NADH OXIDOREDUCTASE HCR"/>
    <property type="match status" value="1"/>
</dbReference>
<feature type="domain" description="FAD-binding FR-type" evidence="1">
    <location>
        <begin position="3"/>
        <end position="103"/>
    </location>
</feature>
<protein>
    <recommendedName>
        <fullName evidence="1">FAD-binding FR-type domain-containing protein</fullName>
    </recommendedName>
</protein>
<dbReference type="PANTHER" id="PTHR47354:SF5">
    <property type="entry name" value="PROTEIN RFBI"/>
    <property type="match status" value="1"/>
</dbReference>